<feature type="compositionally biased region" description="Basic residues" evidence="2">
    <location>
        <begin position="3970"/>
        <end position="3982"/>
    </location>
</feature>
<feature type="compositionally biased region" description="Basic residues" evidence="2">
    <location>
        <begin position="1"/>
        <end position="10"/>
    </location>
</feature>
<proteinExistence type="predicted"/>
<name>H6BYG1_EXODN</name>
<feature type="compositionally biased region" description="Polar residues" evidence="2">
    <location>
        <begin position="1665"/>
        <end position="1683"/>
    </location>
</feature>
<feature type="compositionally biased region" description="Polar residues" evidence="2">
    <location>
        <begin position="3524"/>
        <end position="3542"/>
    </location>
</feature>
<evidence type="ECO:0008006" key="5">
    <source>
        <dbReference type="Google" id="ProtNLM"/>
    </source>
</evidence>
<feature type="compositionally biased region" description="Basic and acidic residues" evidence="2">
    <location>
        <begin position="98"/>
        <end position="134"/>
    </location>
</feature>
<feature type="compositionally biased region" description="Low complexity" evidence="2">
    <location>
        <begin position="3989"/>
        <end position="4005"/>
    </location>
</feature>
<feature type="compositionally biased region" description="Basic and acidic residues" evidence="2">
    <location>
        <begin position="2284"/>
        <end position="2293"/>
    </location>
</feature>
<feature type="compositionally biased region" description="Basic and acidic residues" evidence="2">
    <location>
        <begin position="508"/>
        <end position="522"/>
    </location>
</feature>
<feature type="compositionally biased region" description="Polar residues" evidence="2">
    <location>
        <begin position="3472"/>
        <end position="3482"/>
    </location>
</feature>
<feature type="region of interest" description="Disordered" evidence="2">
    <location>
        <begin position="403"/>
        <end position="443"/>
    </location>
</feature>
<feature type="region of interest" description="Disordered" evidence="2">
    <location>
        <begin position="2981"/>
        <end position="3188"/>
    </location>
</feature>
<feature type="compositionally biased region" description="Basic residues" evidence="2">
    <location>
        <begin position="4532"/>
        <end position="4545"/>
    </location>
</feature>
<feature type="compositionally biased region" description="Low complexity" evidence="2">
    <location>
        <begin position="4816"/>
        <end position="4826"/>
    </location>
</feature>
<feature type="compositionally biased region" description="Polar residues" evidence="2">
    <location>
        <begin position="4210"/>
        <end position="4219"/>
    </location>
</feature>
<dbReference type="RefSeq" id="XP_009158002.1">
    <property type="nucleotide sequence ID" value="XM_009159754.1"/>
</dbReference>
<feature type="compositionally biased region" description="Low complexity" evidence="2">
    <location>
        <begin position="2591"/>
        <end position="2602"/>
    </location>
</feature>
<feature type="compositionally biased region" description="Basic and acidic residues" evidence="2">
    <location>
        <begin position="1515"/>
        <end position="1524"/>
    </location>
</feature>
<feature type="compositionally biased region" description="Basic and acidic residues" evidence="2">
    <location>
        <begin position="3393"/>
        <end position="3416"/>
    </location>
</feature>
<feature type="region of interest" description="Disordered" evidence="2">
    <location>
        <begin position="558"/>
        <end position="639"/>
    </location>
</feature>
<feature type="region of interest" description="Disordered" evidence="2">
    <location>
        <begin position="2496"/>
        <end position="2625"/>
    </location>
</feature>
<feature type="compositionally biased region" description="Basic and acidic residues" evidence="2">
    <location>
        <begin position="2384"/>
        <end position="2398"/>
    </location>
</feature>
<feature type="compositionally biased region" description="Basic and acidic residues" evidence="2">
    <location>
        <begin position="1816"/>
        <end position="1831"/>
    </location>
</feature>
<feature type="region of interest" description="Disordered" evidence="2">
    <location>
        <begin position="1943"/>
        <end position="2125"/>
    </location>
</feature>
<feature type="region of interest" description="Disordered" evidence="2">
    <location>
        <begin position="486"/>
        <end position="527"/>
    </location>
</feature>
<feature type="compositionally biased region" description="Basic residues" evidence="2">
    <location>
        <begin position="2853"/>
        <end position="2867"/>
    </location>
</feature>
<accession>H6BYG1</accession>
<keyword evidence="1" id="KW-0175">Coiled coil</keyword>
<feature type="region of interest" description="Disordered" evidence="2">
    <location>
        <begin position="2443"/>
        <end position="2483"/>
    </location>
</feature>
<feature type="compositionally biased region" description="Basic residues" evidence="2">
    <location>
        <begin position="3896"/>
        <end position="3907"/>
    </location>
</feature>
<feature type="compositionally biased region" description="Polar residues" evidence="2">
    <location>
        <begin position="1783"/>
        <end position="1804"/>
    </location>
</feature>
<feature type="compositionally biased region" description="Basic and acidic residues" evidence="2">
    <location>
        <begin position="1921"/>
        <end position="1931"/>
    </location>
</feature>
<feature type="compositionally biased region" description="Basic and acidic residues" evidence="2">
    <location>
        <begin position="4757"/>
        <end position="4767"/>
    </location>
</feature>
<dbReference type="VEuPathDB" id="FungiDB:HMPREF1120_05572"/>
<feature type="compositionally biased region" description="Acidic residues" evidence="2">
    <location>
        <begin position="3277"/>
        <end position="3287"/>
    </location>
</feature>
<feature type="compositionally biased region" description="Basic and acidic residues" evidence="2">
    <location>
        <begin position="1685"/>
        <end position="1703"/>
    </location>
</feature>
<feature type="compositionally biased region" description="Polar residues" evidence="2">
    <location>
        <begin position="2984"/>
        <end position="2996"/>
    </location>
</feature>
<feature type="compositionally biased region" description="Basic and acidic residues" evidence="2">
    <location>
        <begin position="4104"/>
        <end position="4126"/>
    </location>
</feature>
<feature type="compositionally biased region" description="Basic and acidic residues" evidence="2">
    <location>
        <begin position="993"/>
        <end position="1006"/>
    </location>
</feature>
<feature type="compositionally biased region" description="Basic and acidic residues" evidence="2">
    <location>
        <begin position="1726"/>
        <end position="1738"/>
    </location>
</feature>
<feature type="compositionally biased region" description="Low complexity" evidence="2">
    <location>
        <begin position="2092"/>
        <end position="2104"/>
    </location>
</feature>
<evidence type="ECO:0000313" key="3">
    <source>
        <dbReference type="EMBL" id="EHY57541.1"/>
    </source>
</evidence>
<feature type="compositionally biased region" description="Low complexity" evidence="2">
    <location>
        <begin position="2115"/>
        <end position="2125"/>
    </location>
</feature>
<protein>
    <recommendedName>
        <fullName evidence="5">Involucrin repeat protein</fullName>
    </recommendedName>
</protein>
<feature type="compositionally biased region" description="Acidic residues" evidence="2">
    <location>
        <begin position="813"/>
        <end position="823"/>
    </location>
</feature>
<dbReference type="InParanoid" id="H6BYG1"/>
<feature type="compositionally biased region" description="Basic and acidic residues" evidence="2">
    <location>
        <begin position="1352"/>
        <end position="1361"/>
    </location>
</feature>
<dbReference type="OMA" id="GMYRPYV"/>
<feature type="region of interest" description="Disordered" evidence="2">
    <location>
        <begin position="1300"/>
        <end position="1931"/>
    </location>
</feature>
<feature type="compositionally biased region" description="Basic and acidic residues" evidence="2">
    <location>
        <begin position="149"/>
        <end position="176"/>
    </location>
</feature>
<feature type="region of interest" description="Disordered" evidence="2">
    <location>
        <begin position="2143"/>
        <end position="2419"/>
    </location>
</feature>
<feature type="compositionally biased region" description="Basic and acidic residues" evidence="2">
    <location>
        <begin position="3298"/>
        <end position="3310"/>
    </location>
</feature>
<feature type="compositionally biased region" description="Basic and acidic residues" evidence="2">
    <location>
        <begin position="4321"/>
        <end position="4332"/>
    </location>
</feature>
<feature type="compositionally biased region" description="Polar residues" evidence="2">
    <location>
        <begin position="4160"/>
        <end position="4178"/>
    </location>
</feature>
<feature type="region of interest" description="Disordered" evidence="2">
    <location>
        <begin position="909"/>
        <end position="961"/>
    </location>
</feature>
<feature type="compositionally biased region" description="Basic and acidic residues" evidence="2">
    <location>
        <begin position="572"/>
        <end position="595"/>
    </location>
</feature>
<feature type="compositionally biased region" description="Basic and acidic residues" evidence="2">
    <location>
        <begin position="1446"/>
        <end position="1459"/>
    </location>
</feature>
<feature type="compositionally biased region" description="Basic and acidic residues" evidence="2">
    <location>
        <begin position="2009"/>
        <end position="2022"/>
    </location>
</feature>
<feature type="compositionally biased region" description="Basic and acidic residues" evidence="2">
    <location>
        <begin position="3063"/>
        <end position="3075"/>
    </location>
</feature>
<feature type="compositionally biased region" description="Polar residues" evidence="2">
    <location>
        <begin position="285"/>
        <end position="303"/>
    </location>
</feature>
<feature type="compositionally biased region" description="Basic and acidic residues" evidence="2">
    <location>
        <begin position="46"/>
        <end position="55"/>
    </location>
</feature>
<feature type="compositionally biased region" description="Basic and acidic residues" evidence="2">
    <location>
        <begin position="3456"/>
        <end position="3467"/>
    </location>
</feature>
<feature type="compositionally biased region" description="Polar residues" evidence="2">
    <location>
        <begin position="2496"/>
        <end position="2508"/>
    </location>
</feature>
<feature type="region of interest" description="Disordered" evidence="2">
    <location>
        <begin position="776"/>
        <end position="890"/>
    </location>
</feature>
<feature type="compositionally biased region" description="Basic and acidic residues" evidence="2">
    <location>
        <begin position="2032"/>
        <end position="2051"/>
    </location>
</feature>
<feature type="compositionally biased region" description="Basic residues" evidence="2">
    <location>
        <begin position="2105"/>
        <end position="2114"/>
    </location>
</feature>
<feature type="compositionally biased region" description="Basic residues" evidence="2">
    <location>
        <begin position="596"/>
        <end position="618"/>
    </location>
</feature>
<feature type="compositionally biased region" description="Polar residues" evidence="2">
    <location>
        <begin position="2213"/>
        <end position="2234"/>
    </location>
</feature>
<feature type="compositionally biased region" description="Basic and acidic residues" evidence="2">
    <location>
        <begin position="1614"/>
        <end position="1628"/>
    </location>
</feature>
<feature type="compositionally biased region" description="Basic and acidic residues" evidence="2">
    <location>
        <begin position="1055"/>
        <end position="1072"/>
    </location>
</feature>
<feature type="region of interest" description="Disordered" evidence="2">
    <location>
        <begin position="3494"/>
        <end position="3671"/>
    </location>
</feature>
<feature type="compositionally biased region" description="Polar residues" evidence="2">
    <location>
        <begin position="4572"/>
        <end position="4582"/>
    </location>
</feature>
<sequence length="5530" mass="597984">MGKSSSGRRRSGSEAVSRSERSRRTYEAESLDGRALSESIASSGRESGRRDDFRDAIQNAIPPASDTARSSQSTKSRSVEGSFVTALSAEPTEISEVPSDRSRADNKRSGDYEETRRGSRRDNKLDQSTVERSRGSLSGEESRRKSRRDNRPSQDGAHKGSRADSNLKDSTHDRGVDSASLPENQFPGAFPATYTRPYRPPGLATEYYGDQGESVASQPGVRPNPPSIVTNAEQSHLMQPSVEPRPPPEPSSVGQVGAAASYFDSSVVDSDIARPSASRPPQDGRPNSNKPSKYNDPNTSPRTSPRPGFHGPRPPTYAAHQSGASNASVASATTGAAAEYYSGLDPGTMASSAGITPVRPPPVSAAGLSGTPGFEAPLQGYPNAGMYAGAALAGTVAGASMAAHSHDEHSHSHYLHHADGSGAMSGGATPQTAPMQQAHRHKRRGPLGKLIDWFRDPEAVAQYEQYTEAIGVCKYCFDPWSSPADAPRKHHYRRRRPSSCSRYGSTSRVDKTARYSSDEERRRRASAKNVAVGGLAGYGAAKIGDAILKNQHDFDDTYSVKSGRPTEPTQFHFRDDNVDPGRRVRRYSSSEDVRKQKQRSHRTRHKRHDTSGKGKARRRDSSSSASWSDSTRRQSRSSAVNAGLAAAGVSIGAAALDKKLSDRRKHGIRSPSPRKTHFSKRVSPMHSYVELPTSTSDGLSSFFTSPSANKQKGKKSKGFFNLSNASSSSSDADLAYGSGTVRRKLARERRDVIRPKHENRDSMKDMLKLVAEGNALAAESDRQKGKGRETFGTNEASRWMGSGEDHYVGQDDGWYDINDDDDQSSSSVDLSLAYGEEIPEPQVRRPSRDQTAHPRTTHYMDGSRHSERGHGRTHYHNSPHYREERKSTRFGVSPTAAAIAAAGAAAIVSSAASLHDDSRRSAIRKSPPPLQTLDPRPISESSIQGLAQDPTGSIYPGNGIATEVPRISASSVPLQQPQPYVPVAPLIHDEQFGYDDHDIGRSDLRQQGHKSRRYGVQEQQRAYPVATHGTMRRRRDSSPAKFDLGRFAKNTGADRQAEEGHHDRDVPGDAKRRREGRRRKSADATLSMAAATDQSTGTAFHESTPSKDPSRDLDAGSPDSADARIAEIERDLSRLYEEQRLMKDRSDLQRTKRSSKGVDFSEPLLIGKHKARPLAQDGSQPQRKSSMKKTKDGDASSSRDSQQQRIARMAAQRVRSTPSPVHEDYGTFFVPKELKEHLEEHNARAEHRDDIGANVVEIVPGAEKPNRRHPFDPFTYRPFGLDLEDDPTLHPWPVPMLELIEPTPPSSKAHSIQEDIVEDFTADLTTERADNTELPGKSHSTESEALSGGGDAEFHDSRTPLDKGPAANSPPRTEDEDEGDIRFFGTAAPQNDTTYEEQPPRPDITRVWTLGGKEAEELERQLPVVDDQLELSPTWTIDDNEASQIEPEKVDGLEDKDSAGKPGPQATEASSGSPQEARDVATEPGSVCPVPSEGSDRGRAVYQSPFAETVSDLGVIHDQRHDESPTVARDPQRMVEQQPSDQEGIFEPSASESGLDRGIHGDGLAQLAASDDFNNSKGRHPQSDPETIAHPGPGQSQVSYGQEHFQKPTIIFRSDAERGNVDSIREPIESVVAEESPNPSSRLDASDDPPFQSANPVDADEENYAPSSTAFSTSGNDFTTPRNGDSAKFKPDERDDRGQDGVRERRKKRRSKNKESGNVAFADPNSTREKGRTSEPSERASISRTQSADDGFVSAKESPERSALPPEDGKPFLEDCPEMPPTTVMNSQMDINGVSGQRSTSKSSIHGAVQYEVSGEEEKSGKPSDSGRELIPDGEEDEDSKNDAAHTSSTFATPVSTRRLSMIKTSDDHSSPAIVSSPTAVPLHFRRPPLSPTNTRFAMSSPIASPGSPLTTPRTRQGRPKSTEFRSSKEFRPLYLVERQNYAKNMASPEAPEDYPSLPSSKTSSAHPSMEDLRAEAQAQEEFGYSTPSRINADMFRTTARRHSYSHWPDGEPRRESPDYLDSRSATPVPGEHQRAREREKKPSLKYEFHSPSELLQDPSSLQEMPAVDEEAGMGSPLPSVVSTETEQDYMSARSRSVSATRSRSLSRGRKAVSRSRSTSNSWRSALWTTAAASVGAIASAATHALRPTSPGDGKGESSDSPADTSASGLEGLEPSGAGSSDGKAISREDQGTGQPRPGSGVITETADVPVQDGSSPPSGLATTEQTITTQPAQASVEPHIPAETNASDLPTTADMVDSDDPTITLDESATDLKVASAPATRTIETERSEPSKDGAGAGTEVVMAEQNTASDDDSARVVSEPSVLPVAMKQSKKSKKGKKKGKKGNGPTLEKDLGNMTTSRDVADEEQTASAASIGTASPPPAEEARSEDLRPVEERLVLPAQLEQGEHHGEIDSYPAAESNDLKLADIEGATIGAEAAEPATLAADAMHDSDRKAPVATDSKMLEHSSPRKFSITDTSQRDAVVPEATSAEMTQLGDSMTCNVSSDGDSAIRGVAADSNLPETEPVAAQVDVTGEPVALEPTPADDDASGLAPFTTSMPEQGPADGQGPVEAVPGEPTLSGRSEDDSKGTEGAAEPPGEGTDTQPSTIIALSDSAEPEISSKPEAKEIAIHTEGESVLSNFEGVEADLNPLEQAFQAAVRARGLQDGASLEEAYQAFQPELNDLRETVGTPLTTIEEEKEVPMPAMETEAAMSAEEGVPARKMSKKEKRKQKKLSKTSGATYSPLDKVTTDQEPVLEAADNDEQPGGGEVAKRGLFDLDVSSNALGEFSDPPNPFGDDFELRRTEGEADTAVVHSEPADSSFAEAKGVEIEPPRDGEDRDGDDWLAGSASNKRAKKSKKDKKKAKRQPLYFDMSEPTGEGDTAATAKDMVAEDVGSSALMAVDEPLHEPEDTEQSKGAMQEQTESSSAQPDAAPRSGVEPSDDLWEMGSKKSKKSKKKRLAWAGESPLGAPAAEVLPAATSADAVSQLTSDTPSQPYEAESPRGATVSVLQATEDSASHERTVNPMDDHQKDPSPNDTRLGQPEEPELQDSGTANTSVIESSTKDQGGKDDKGGTNDAFDATESYTVTKSSKKKSKREKKKRVLGEEDEAMPDPNSKPPGCSPPSHERDQEYSTVRDPAPLDASQTSEQVDPTIVESDKQPDPTQETNLPEDKEMNTPEDIQQTTADVTATIDDAASLSNNRGQAILYPSDSTKAPQEIDPAEHPDTTVADVVQQPVDNAEQTAERQDPAEDETFFPMPTKKSKKDKKKKKKFTFDDFDATQEQEAGDTMVSTNEPASKRKTDEVHVSEDVPDPNVNAAMTEVGQVQVPGDDEEFNLNLKSKKSKKDKKKRRQRIDLFEDKSEDVLAPAEDTNLIAENETPSEVVSGVHTTSTEKPETLPGAVEEKAGLDSEDIHSLAASGPSSDNGLANSEFSTVRDMVTPSETVSGIPISTETESHDLPTRGEDIATFDPTTDQPVSPSSAVAIPNLALGDTGLESGAVEPEATEATEATSCDFSADHYSAPQQPTVPSSVPELQSSLASIDDNISDKARTEAPATEREAAETPLPESATTSPITTLPVQTELPSPQSHAAEPPGELAEVHPGSAQAPVPEPDAGEPPSSKLTPVLPPVSETSPEQFAIQSEASTVPLPESPIVETLATEPEPFEVPLPEPRADELAIEPLSTEVGLVEASLPESPAAGLPRIEPDPTAVHLPSSPDFGPSRTEPESAEAPLQKVPVTEPPTEPRASADPTVNVQPIDAPSSKSSVVEAHVLHEPAEPPTEPFTTKRQAAETPILEDTAIEPPNAKPEGVEVPLPESAAATSESGERNLADLPTAASDEGEQPVHAPSEIQPPAAEPVSADPPREEAPLEEDNHAASQDTNIVAEEEWGFTTKKSKKDKKKKRQSKLDQAMTDAVAQASDIRQIGEESKPVLAEAVPTEGPKDDMNLPVTGVAPSPVEEDNWNISSKKAKKDKKKKRRSELRTIDDMPTIQPTPTDQPTEEPSSIRAESALHGMEPKDTHTTPEDEARDLSEHQNQFSSGPALDPERADTNIEPALVLDDQQGDREPPLDIVEPSGQEKQRDLDKFDTPEMAPGQPATVEDEAKGEFARQLEDHDLKHEEARGGDAAQPTGGTPIGARLAETGAEEPDPWTLHETEPTNSTEDLVTARSAPQDTDASMLPDSKVYPVEDNAPREPFTPSGAVEGSEAENNQAWNLTSRKSKKAKKKKRQSLFDEGGFDSPPATTGNVENAGASSTDIGITPDPEPLPTPANENAPDPDIHQTSVEPNVDDEWAVSKKAKREKKEKKRQLTIDDSSAQPDERCATEKPPPDVDLGGKALEEAVTESSHETPRDIQGTEDGPPDTVRERTTFSTDIQPEKLDESVLAQEEPKTDLEDVGQQPLSQDGGAEAVAATGVTNEGLTEMGTTNNEKQLAQDSELGPSISNEPVGTNVQAVDQEHSTEMSDKALTEAATGSCVVSYPVAPKDQRPEDNAGDTSLTSADQPTVTTTGLHGLESPVVSMDSSDSPRGKAARKKDKKAKKARRLFEFNGINAPPYQPDSTNPGDDKPDVQTSTSPNELSTGIKEPPPEADDMSDVSASTRERRKRRRSPPQWTGDEPEDLPSQRSTTPSREDDFINMALGVAAGLGFGKTENEASKETLHKPPSPVQQGRPGWSFANLAPVSDTARLDATRDSGVQFESPVMPVDPFAPIRDSGFIPSSADHGPSDADFIADMKTSGEPLRPPRPHSPTSSTEDVSKTPTDKGAFDNALNWETPRRKPSPVESTSKDRASALFDSSPALPPSSTKSRSRTPERPSTPLRRSPSIHGRHSREELRVKARTPQRSGNSDELASNLIDRANITEVNRSTFQMPGHDHTSAVSPSRNSLNTIREEPAEAFSSSRRHHPFAHPPASFRPQTPPDEDEIVGSGLLAAGIAGASLPASSRDLDAAKSLGGSKSRTSSVRNLRAASESVSPFDPVRATSRFSEPLVGDLGVENTASRERDMADVYDGYGSYPGSPKSPTRPPSLRQRRSMQQVKDLETKLEQLASENRTLAEAKLVAEQQLEQANFELNRSEHSTEELRRTSAQLHERDAEIARLKDELASLVVAHEALKHEHEQSLSSLRQEYEDVQRQWEESTTALEALRSRHAELSAGMESIVRHEIDTALADKNAEISRLREDLEAARDQIRELQAQVLENGADDVIVFHDEDYFDAACQKLCQQVQGWVLRFSKYSDLKRCRTTNEVRDEKVVDRFDNAILDGSDVDDDLADRVKRRDVFMSVVMTMIWEYVFTRYLFGMDREQRQKLKQLEKNLAEVGPTSAVHQWRALTLTLLSKRESFQAQRENDTEAVAIEIFNTLARFLPPPQNVEEQLLNSLRHVMHTAVELSIEMRTQRAEYIMLPPLQPEYDMNGDLARKVYFNASLMNERSGETTSNEELEQNQAVVRMVLFPLVVKKGDDRGQGDDEIVVCPAQVLVARPDKGKKGKGSTRVASGGSQTDRMSVDARSLRAISTHSLGAMSGLDGNDNMI</sequence>
<feature type="compositionally biased region" description="Basic and acidic residues" evidence="2">
    <location>
        <begin position="404"/>
        <end position="419"/>
    </location>
</feature>
<dbReference type="Proteomes" id="UP000007304">
    <property type="component" value="Unassembled WGS sequence"/>
</dbReference>
<feature type="compositionally biased region" description="Polar residues" evidence="2">
    <location>
        <begin position="4956"/>
        <end position="4965"/>
    </location>
</feature>
<dbReference type="PANTHER" id="PTHR40641:SF2">
    <property type="entry name" value="INVOLUCRIN REPEAT PROTEIN"/>
    <property type="match status" value="1"/>
</dbReference>
<dbReference type="EMBL" id="JH226133">
    <property type="protein sequence ID" value="EHY57541.1"/>
    <property type="molecule type" value="Genomic_DNA"/>
</dbReference>
<feature type="compositionally biased region" description="Polar residues" evidence="2">
    <location>
        <begin position="1958"/>
        <end position="1967"/>
    </location>
</feature>
<feature type="compositionally biased region" description="Basic and acidic residues" evidence="2">
    <location>
        <begin position="3548"/>
        <end position="3564"/>
    </location>
</feature>
<feature type="compositionally biased region" description="Basic and acidic residues" evidence="2">
    <location>
        <begin position="3355"/>
        <end position="3365"/>
    </location>
</feature>
<feature type="compositionally biased region" description="Basic and acidic residues" evidence="2">
    <location>
        <begin position="1121"/>
        <end position="1150"/>
    </location>
</feature>
<feature type="compositionally biased region" description="Polar residues" evidence="2">
    <location>
        <begin position="2916"/>
        <end position="2930"/>
    </location>
</feature>
<feature type="region of interest" description="Disordered" evidence="2">
    <location>
        <begin position="993"/>
        <end position="1225"/>
    </location>
</feature>
<feature type="compositionally biased region" description="Polar residues" evidence="2">
    <location>
        <begin position="4244"/>
        <end position="4260"/>
    </location>
</feature>
<feature type="compositionally biased region" description="Polar residues" evidence="2">
    <location>
        <begin position="4496"/>
        <end position="4512"/>
    </location>
</feature>
<feature type="compositionally biased region" description="Basic residues" evidence="2">
    <location>
        <begin position="661"/>
        <end position="680"/>
    </location>
</feature>
<feature type="compositionally biased region" description="Polar residues" evidence="2">
    <location>
        <begin position="4879"/>
        <end position="4890"/>
    </location>
</feature>
<dbReference type="STRING" id="858893.H6BYG1"/>
<feature type="compositionally biased region" description="Polar residues" evidence="2">
    <location>
        <begin position="227"/>
        <end position="238"/>
    </location>
</feature>
<dbReference type="eggNOG" id="ENOG502S83Y">
    <property type="taxonomic scope" value="Eukaryota"/>
</dbReference>
<feature type="compositionally biased region" description="Basic residues" evidence="2">
    <location>
        <begin position="3091"/>
        <end position="3103"/>
    </location>
</feature>
<feature type="compositionally biased region" description="Basic residues" evidence="2">
    <location>
        <begin position="3262"/>
        <end position="3273"/>
    </location>
</feature>
<feature type="region of interest" description="Disordered" evidence="2">
    <location>
        <begin position="3207"/>
        <end position="3226"/>
    </location>
</feature>
<feature type="compositionally biased region" description="Basic residues" evidence="2">
    <location>
        <begin position="2331"/>
        <end position="2344"/>
    </location>
</feature>
<feature type="compositionally biased region" description="Basic residues" evidence="2">
    <location>
        <begin position="4299"/>
        <end position="4311"/>
    </location>
</feature>
<dbReference type="HOGENOM" id="CLU_000055_0_0_1"/>
<feature type="compositionally biased region" description="Basic residues" evidence="2">
    <location>
        <begin position="488"/>
        <end position="497"/>
    </location>
</feature>
<evidence type="ECO:0000313" key="4">
    <source>
        <dbReference type="Proteomes" id="UP000007304"/>
    </source>
</evidence>
<gene>
    <name evidence="3" type="ORF">HMPREF1120_05572</name>
</gene>
<feature type="compositionally biased region" description="Polar residues" evidence="2">
    <location>
        <begin position="5491"/>
        <end position="5501"/>
    </location>
</feature>
<dbReference type="GeneID" id="20310211"/>
<feature type="compositionally biased region" description="Basic residues" evidence="2">
    <location>
        <begin position="2951"/>
        <end position="2961"/>
    </location>
</feature>
<feature type="region of interest" description="Disordered" evidence="2">
    <location>
        <begin position="2682"/>
        <end position="2969"/>
    </location>
</feature>
<evidence type="ECO:0000256" key="2">
    <source>
        <dbReference type="SAM" id="MobiDB-lite"/>
    </source>
</evidence>
<feature type="compositionally biased region" description="Polar residues" evidence="2">
    <location>
        <begin position="3422"/>
        <end position="3435"/>
    </location>
</feature>
<feature type="compositionally biased region" description="Basic and acidic residues" evidence="2">
    <location>
        <begin position="3017"/>
        <end position="3035"/>
    </location>
</feature>
<feature type="region of interest" description="Disordered" evidence="2">
    <location>
        <begin position="5480"/>
        <end position="5504"/>
    </location>
</feature>
<dbReference type="InterPro" id="IPR053268">
    <property type="entry name" value="Woronin_anchor"/>
</dbReference>
<feature type="compositionally biased region" description="Basic residues" evidence="2">
    <location>
        <begin position="4221"/>
        <end position="4232"/>
    </location>
</feature>
<feature type="compositionally biased region" description="Polar residues" evidence="2">
    <location>
        <begin position="692"/>
        <end position="710"/>
    </location>
</feature>
<feature type="region of interest" description="Disordered" evidence="2">
    <location>
        <begin position="3238"/>
        <end position="3482"/>
    </location>
</feature>
<feature type="compositionally biased region" description="Basic and acidic residues" evidence="2">
    <location>
        <begin position="2827"/>
        <end position="2838"/>
    </location>
</feature>
<feature type="compositionally biased region" description="Basic residues" evidence="2">
    <location>
        <begin position="2723"/>
        <end position="2736"/>
    </location>
</feature>
<keyword evidence="4" id="KW-1185">Reference proteome</keyword>
<evidence type="ECO:0000256" key="1">
    <source>
        <dbReference type="SAM" id="Coils"/>
    </source>
</evidence>
<feature type="compositionally biased region" description="Low complexity" evidence="2">
    <location>
        <begin position="719"/>
        <end position="734"/>
    </location>
</feature>
<feature type="compositionally biased region" description="Polar residues" evidence="2">
    <location>
        <begin position="3051"/>
        <end position="3062"/>
    </location>
</feature>
<feature type="compositionally biased region" description="Polar residues" evidence="2">
    <location>
        <begin position="2159"/>
        <end position="2168"/>
    </location>
</feature>
<feature type="coiled-coil region" evidence="1">
    <location>
        <begin position="5169"/>
        <end position="5203"/>
    </location>
</feature>
<feature type="region of interest" description="Disordered" evidence="2">
    <location>
        <begin position="658"/>
        <end position="735"/>
    </location>
</feature>
<feature type="compositionally biased region" description="Basic and acidic residues" evidence="2">
    <location>
        <begin position="17"/>
        <end position="27"/>
    </location>
</feature>
<feature type="compositionally biased region" description="Polar residues" evidence="2">
    <location>
        <begin position="4444"/>
        <end position="4456"/>
    </location>
</feature>
<feature type="region of interest" description="Disordered" evidence="2">
    <location>
        <begin position="5009"/>
        <end position="5034"/>
    </location>
</feature>
<feature type="compositionally biased region" description="Basic and acidic residues" evidence="2">
    <location>
        <begin position="779"/>
        <end position="789"/>
    </location>
</feature>
<feature type="compositionally biased region" description="Low complexity" evidence="2">
    <location>
        <begin position="4518"/>
        <end position="4528"/>
    </location>
</feature>
<feature type="compositionally biased region" description="Basic and acidic residues" evidence="2">
    <location>
        <begin position="4079"/>
        <end position="4091"/>
    </location>
</feature>
<feature type="region of interest" description="Disordered" evidence="2">
    <location>
        <begin position="1"/>
        <end position="325"/>
    </location>
</feature>
<feature type="compositionally biased region" description="Polar residues" evidence="2">
    <location>
        <begin position="3571"/>
        <end position="3591"/>
    </location>
</feature>
<feature type="compositionally biased region" description="Polar residues" evidence="2">
    <location>
        <begin position="1845"/>
        <end position="1859"/>
    </location>
</feature>
<feature type="compositionally biased region" description="Basic and acidic residues" evidence="2">
    <location>
        <begin position="4378"/>
        <end position="4396"/>
    </location>
</feature>
<feature type="compositionally biased region" description="Basic and acidic residues" evidence="2">
    <location>
        <begin position="4653"/>
        <end position="4663"/>
    </location>
</feature>
<feature type="compositionally biased region" description="Polar residues" evidence="2">
    <location>
        <begin position="4843"/>
        <end position="4852"/>
    </location>
</feature>
<feature type="region of interest" description="Disordered" evidence="2">
    <location>
        <begin position="4949"/>
        <end position="4977"/>
    </location>
</feature>
<feature type="compositionally biased region" description="Low complexity" evidence="2">
    <location>
        <begin position="2704"/>
        <end position="2717"/>
    </location>
</feature>
<feature type="compositionally biased region" description="Polar residues" evidence="2">
    <location>
        <begin position="1092"/>
        <end position="1103"/>
    </location>
</feature>
<feature type="region of interest" description="Disordered" evidence="2">
    <location>
        <begin position="4649"/>
        <end position="4927"/>
    </location>
</feature>
<feature type="compositionally biased region" description="Polar residues" evidence="2">
    <location>
        <begin position="3443"/>
        <end position="3455"/>
    </location>
</feature>
<feature type="region of interest" description="Disordered" evidence="2">
    <location>
        <begin position="3691"/>
        <end position="4636"/>
    </location>
</feature>
<feature type="compositionally biased region" description="Basic residues" evidence="2">
    <location>
        <begin position="3341"/>
        <end position="3354"/>
    </location>
</feature>
<feature type="compositionally biased region" description="Polar residues" evidence="2">
    <location>
        <begin position="3633"/>
        <end position="3647"/>
    </location>
</feature>
<dbReference type="PANTHER" id="PTHR40641">
    <property type="entry name" value="INVOLUCRIN REPEAT PROTEIN (AFU_ORTHOLOGUE AFUA_2G08060)"/>
    <property type="match status" value="1"/>
</dbReference>
<feature type="compositionally biased region" description="Basic and acidic residues" evidence="2">
    <location>
        <begin position="4458"/>
        <end position="4470"/>
    </location>
</feature>
<feature type="compositionally biased region" description="Polar residues" evidence="2">
    <location>
        <begin position="3380"/>
        <end position="3392"/>
    </location>
</feature>
<feature type="compositionally biased region" description="Polar residues" evidence="2">
    <location>
        <begin position="4426"/>
        <end position="4437"/>
    </location>
</feature>
<feature type="compositionally biased region" description="Basic and acidic residues" evidence="2">
    <location>
        <begin position="842"/>
        <end position="852"/>
    </location>
</feature>
<feature type="compositionally biased region" description="Polar residues" evidence="2">
    <location>
        <begin position="67"/>
        <end position="76"/>
    </location>
</feature>
<feature type="compositionally biased region" description="Low complexity" evidence="2">
    <location>
        <begin position="4408"/>
        <end position="4419"/>
    </location>
</feature>
<feature type="compositionally biased region" description="Basic and acidic residues" evidence="2">
    <location>
        <begin position="861"/>
        <end position="870"/>
    </location>
</feature>
<organism evidence="3 4">
    <name type="scientific">Exophiala dermatitidis (strain ATCC 34100 / CBS 525.76 / NIH/UT8656)</name>
    <name type="common">Black yeast</name>
    <name type="synonym">Wangiella dermatitidis</name>
    <dbReference type="NCBI Taxonomy" id="858893"/>
    <lineage>
        <taxon>Eukaryota</taxon>
        <taxon>Fungi</taxon>
        <taxon>Dikarya</taxon>
        <taxon>Ascomycota</taxon>
        <taxon>Pezizomycotina</taxon>
        <taxon>Eurotiomycetes</taxon>
        <taxon>Chaetothyriomycetidae</taxon>
        <taxon>Chaetothyriales</taxon>
        <taxon>Herpotrichiellaceae</taxon>
        <taxon>Exophiala</taxon>
    </lineage>
</organism>
<feature type="compositionally biased region" description="Basic and acidic residues" evidence="2">
    <location>
        <begin position="1104"/>
        <end position="1114"/>
    </location>
</feature>
<feature type="compositionally biased region" description="Basic and acidic residues" evidence="2">
    <location>
        <begin position="4017"/>
        <end position="4035"/>
    </location>
</feature>
<reference evidence="3" key="1">
    <citation type="submission" date="2011-07" db="EMBL/GenBank/DDBJ databases">
        <title>The Genome Sequence of Exophiala (Wangiella) dermatitidis NIH/UT8656.</title>
        <authorList>
            <consortium name="The Broad Institute Genome Sequencing Platform"/>
            <person name="Cuomo C."/>
            <person name="Wang Z."/>
            <person name="Hunicke-Smith S."/>
            <person name="Szanislo P.J."/>
            <person name="Earl A."/>
            <person name="Young S.K."/>
            <person name="Zeng Q."/>
            <person name="Gargeya S."/>
            <person name="Fitzgerald M."/>
            <person name="Haas B."/>
            <person name="Abouelleil A."/>
            <person name="Alvarado L."/>
            <person name="Arachchi H.M."/>
            <person name="Berlin A."/>
            <person name="Brown A."/>
            <person name="Chapman S.B."/>
            <person name="Chen Z."/>
            <person name="Dunbar C."/>
            <person name="Freedman E."/>
            <person name="Gearin G."/>
            <person name="Gellesch M."/>
            <person name="Goldberg J."/>
            <person name="Griggs A."/>
            <person name="Gujja S."/>
            <person name="Heiman D."/>
            <person name="Howarth C."/>
            <person name="Larson L."/>
            <person name="Lui A."/>
            <person name="MacDonald P.J.P."/>
            <person name="Montmayeur A."/>
            <person name="Murphy C."/>
            <person name="Neiman D."/>
            <person name="Pearson M."/>
            <person name="Priest M."/>
            <person name="Roberts A."/>
            <person name="Saif S."/>
            <person name="Shea T."/>
            <person name="Shenoy N."/>
            <person name="Sisk P."/>
            <person name="Stolte C."/>
            <person name="Sykes S."/>
            <person name="Wortman J."/>
            <person name="Nusbaum C."/>
            <person name="Birren B."/>
        </authorList>
    </citation>
    <scope>NUCLEOTIDE SEQUENCE</scope>
    <source>
        <strain evidence="3">NIH/UT8656</strain>
    </source>
</reference>
<dbReference type="OrthoDB" id="5365701at2759"/>
<feature type="compositionally biased region" description="Basic and acidic residues" evidence="2">
    <location>
        <begin position="3865"/>
        <end position="3877"/>
    </location>
</feature>
<feature type="compositionally biased region" description="Low complexity" evidence="2">
    <location>
        <begin position="1195"/>
        <end position="1215"/>
    </location>
</feature>